<dbReference type="AlphaFoldDB" id="A0A089P0G9"/>
<dbReference type="Proteomes" id="UP000029492">
    <property type="component" value="Chromosome"/>
</dbReference>
<evidence type="ECO:0000313" key="2">
    <source>
        <dbReference type="Proteomes" id="UP000029492"/>
    </source>
</evidence>
<protein>
    <submittedName>
        <fullName evidence="1">Protein of unassigned function</fullName>
    </submittedName>
</protein>
<sequence length="39" mass="4800">MPNMPTLKQKMESSKNYRKLMKNALKTYLNVMRRCDLWH</sequence>
<gene>
    <name evidence="1" type="ORF">MOC_5407</name>
</gene>
<accession>A0A089P0G9</accession>
<dbReference type="EMBL" id="CP003811">
    <property type="protein sequence ID" value="AIQ93162.1"/>
    <property type="molecule type" value="Genomic_DNA"/>
</dbReference>
<dbReference type="HOGENOM" id="CLU_3312636_0_0_5"/>
<dbReference type="KEGG" id="mor:MOC_5407"/>
<reference evidence="1 2" key="1">
    <citation type="journal article" date="2014" name="PLoS ONE">
        <title>Genome Information of Methylobacterium oryzae, a Plant-Probiotic Methylotroph in the Phyllosphere.</title>
        <authorList>
            <person name="Kwak M.J."/>
            <person name="Jeong H."/>
            <person name="Madhaiyan M."/>
            <person name="Lee Y."/>
            <person name="Sa T.M."/>
            <person name="Oh T.K."/>
            <person name="Kim J.F."/>
        </authorList>
    </citation>
    <scope>NUCLEOTIDE SEQUENCE [LARGE SCALE GENOMIC DNA]</scope>
    <source>
        <strain evidence="1 2">CBMB20</strain>
    </source>
</reference>
<keyword evidence="2" id="KW-1185">Reference proteome</keyword>
<dbReference type="STRING" id="693986.MOC_5407"/>
<evidence type="ECO:0000313" key="1">
    <source>
        <dbReference type="EMBL" id="AIQ93162.1"/>
    </source>
</evidence>
<organism evidence="1 2">
    <name type="scientific">Methylobacterium oryzae CBMB20</name>
    <dbReference type="NCBI Taxonomy" id="693986"/>
    <lineage>
        <taxon>Bacteria</taxon>
        <taxon>Pseudomonadati</taxon>
        <taxon>Pseudomonadota</taxon>
        <taxon>Alphaproteobacteria</taxon>
        <taxon>Hyphomicrobiales</taxon>
        <taxon>Methylobacteriaceae</taxon>
        <taxon>Methylobacterium</taxon>
    </lineage>
</organism>
<proteinExistence type="predicted"/>
<name>A0A089P0G9_9HYPH</name>